<organism evidence="3 4">
    <name type="scientific">Mythimna separata</name>
    <name type="common">Oriental armyworm</name>
    <name type="synonym">Pseudaletia separata</name>
    <dbReference type="NCBI Taxonomy" id="271217"/>
    <lineage>
        <taxon>Eukaryota</taxon>
        <taxon>Metazoa</taxon>
        <taxon>Ecdysozoa</taxon>
        <taxon>Arthropoda</taxon>
        <taxon>Hexapoda</taxon>
        <taxon>Insecta</taxon>
        <taxon>Pterygota</taxon>
        <taxon>Neoptera</taxon>
        <taxon>Endopterygota</taxon>
        <taxon>Lepidoptera</taxon>
        <taxon>Glossata</taxon>
        <taxon>Ditrysia</taxon>
        <taxon>Noctuoidea</taxon>
        <taxon>Noctuidae</taxon>
        <taxon>Noctuinae</taxon>
        <taxon>Hadenini</taxon>
        <taxon>Mythimna</taxon>
    </lineage>
</organism>
<evidence type="ECO:0000313" key="4">
    <source>
        <dbReference type="Proteomes" id="UP001231518"/>
    </source>
</evidence>
<dbReference type="EMBL" id="JARGEI010000023">
    <property type="protein sequence ID" value="KAJ8710432.1"/>
    <property type="molecule type" value="Genomic_DNA"/>
</dbReference>
<evidence type="ECO:0000313" key="3">
    <source>
        <dbReference type="EMBL" id="KAJ8710432.1"/>
    </source>
</evidence>
<keyword evidence="4" id="KW-1185">Reference proteome</keyword>
<evidence type="ECO:0008006" key="5">
    <source>
        <dbReference type="Google" id="ProtNLM"/>
    </source>
</evidence>
<gene>
    <name evidence="3" type="ORF">PYW07_009798</name>
</gene>
<name>A0AAD7YC65_MYTSE</name>
<feature type="chain" id="PRO_5042165255" description="Secreted protein" evidence="2">
    <location>
        <begin position="20"/>
        <end position="73"/>
    </location>
</feature>
<protein>
    <recommendedName>
        <fullName evidence="5">Secreted protein</fullName>
    </recommendedName>
</protein>
<dbReference type="Proteomes" id="UP001231518">
    <property type="component" value="Chromosome 23"/>
</dbReference>
<evidence type="ECO:0000256" key="2">
    <source>
        <dbReference type="SAM" id="SignalP"/>
    </source>
</evidence>
<comment type="caution">
    <text evidence="3">The sequence shown here is derived from an EMBL/GenBank/DDBJ whole genome shotgun (WGS) entry which is preliminary data.</text>
</comment>
<keyword evidence="2" id="KW-0732">Signal</keyword>
<accession>A0AAD7YC65</accession>
<feature type="signal peptide" evidence="2">
    <location>
        <begin position="1"/>
        <end position="19"/>
    </location>
</feature>
<proteinExistence type="predicted"/>
<sequence>MRNVWTVILLLSLLALVVARPQEFDDDDEDGPGGHDERKADPARVQIKVYRGPTKNDGYAPWGFWVKQPSDEE</sequence>
<feature type="compositionally biased region" description="Basic and acidic residues" evidence="1">
    <location>
        <begin position="32"/>
        <end position="42"/>
    </location>
</feature>
<feature type="region of interest" description="Disordered" evidence="1">
    <location>
        <begin position="23"/>
        <end position="45"/>
    </location>
</feature>
<dbReference type="AlphaFoldDB" id="A0AAD7YC65"/>
<reference evidence="3" key="1">
    <citation type="submission" date="2023-03" db="EMBL/GenBank/DDBJ databases">
        <title>Chromosome-level genomes of two armyworms, Mythimna separata and Mythimna loreyi, provide insights into the biosynthesis and reception of sex pheromones.</title>
        <authorList>
            <person name="Zhao H."/>
        </authorList>
    </citation>
    <scope>NUCLEOTIDE SEQUENCE</scope>
    <source>
        <strain evidence="3">BeijingLab</strain>
        <tissue evidence="3">Pupa</tissue>
    </source>
</reference>
<evidence type="ECO:0000256" key="1">
    <source>
        <dbReference type="SAM" id="MobiDB-lite"/>
    </source>
</evidence>